<dbReference type="Gene3D" id="4.10.1060.10">
    <property type="entry name" value="Zinc finger, RanBP2-type"/>
    <property type="match status" value="2"/>
</dbReference>
<feature type="region of interest" description="Disordered" evidence="8">
    <location>
        <begin position="554"/>
        <end position="574"/>
    </location>
</feature>
<reference evidence="10" key="1">
    <citation type="submission" date="2022-12" db="EMBL/GenBank/DDBJ databases">
        <authorList>
            <person name="Webb A."/>
        </authorList>
    </citation>
    <scope>NUCLEOTIDE SEQUENCE</scope>
    <source>
        <strain evidence="10">Pf2</strain>
    </source>
</reference>
<dbReference type="PROSITE" id="PS50199">
    <property type="entry name" value="ZF_RANBP2_2"/>
    <property type="match status" value="2"/>
</dbReference>
<feature type="region of interest" description="Disordered" evidence="8">
    <location>
        <begin position="977"/>
        <end position="997"/>
    </location>
</feature>
<evidence type="ECO:0000313" key="11">
    <source>
        <dbReference type="Proteomes" id="UP001159659"/>
    </source>
</evidence>
<evidence type="ECO:0000256" key="3">
    <source>
        <dbReference type="ARBA" id="ARBA00022723"/>
    </source>
</evidence>
<feature type="region of interest" description="Disordered" evidence="8">
    <location>
        <begin position="878"/>
        <end position="913"/>
    </location>
</feature>
<feature type="compositionally biased region" description="Polar residues" evidence="8">
    <location>
        <begin position="1185"/>
        <end position="1194"/>
    </location>
</feature>
<keyword evidence="5" id="KW-0862">Zinc</keyword>
<feature type="region of interest" description="Disordered" evidence="8">
    <location>
        <begin position="1753"/>
        <end position="1773"/>
    </location>
</feature>
<name>A0AAV0UN56_9STRA</name>
<protein>
    <recommendedName>
        <fullName evidence="9">RanBP2-type domain-containing protein</fullName>
    </recommendedName>
</protein>
<evidence type="ECO:0000256" key="6">
    <source>
        <dbReference type="ARBA" id="ARBA00023242"/>
    </source>
</evidence>
<feature type="region of interest" description="Disordered" evidence="8">
    <location>
        <begin position="455"/>
        <end position="488"/>
    </location>
</feature>
<dbReference type="Gene3D" id="1.10.238.10">
    <property type="entry name" value="EF-hand"/>
    <property type="match status" value="1"/>
</dbReference>
<dbReference type="SMART" id="SM00547">
    <property type="entry name" value="ZnF_RBZ"/>
    <property type="match status" value="2"/>
</dbReference>
<feature type="compositionally biased region" description="Polar residues" evidence="8">
    <location>
        <begin position="1332"/>
        <end position="1341"/>
    </location>
</feature>
<feature type="region of interest" description="Disordered" evidence="8">
    <location>
        <begin position="1788"/>
        <end position="1807"/>
    </location>
</feature>
<evidence type="ECO:0000256" key="4">
    <source>
        <dbReference type="ARBA" id="ARBA00022771"/>
    </source>
</evidence>
<feature type="region of interest" description="Disordered" evidence="8">
    <location>
        <begin position="713"/>
        <end position="794"/>
    </location>
</feature>
<feature type="compositionally biased region" description="Acidic residues" evidence="8">
    <location>
        <begin position="460"/>
        <end position="482"/>
    </location>
</feature>
<dbReference type="SUPFAM" id="SSF47473">
    <property type="entry name" value="EF-hand"/>
    <property type="match status" value="2"/>
</dbReference>
<keyword evidence="4 7" id="KW-0863">Zinc-finger</keyword>
<keyword evidence="2" id="KW-0813">Transport</keyword>
<comment type="subcellular location">
    <subcellularLocation>
        <location evidence="1">Nucleus</location>
    </subcellularLocation>
</comment>
<evidence type="ECO:0000259" key="9">
    <source>
        <dbReference type="PROSITE" id="PS50199"/>
    </source>
</evidence>
<feature type="compositionally biased region" description="Polar residues" evidence="8">
    <location>
        <begin position="1206"/>
        <end position="1215"/>
    </location>
</feature>
<organism evidence="10 11">
    <name type="scientific">Peronospora farinosa</name>
    <dbReference type="NCBI Taxonomy" id="134698"/>
    <lineage>
        <taxon>Eukaryota</taxon>
        <taxon>Sar</taxon>
        <taxon>Stramenopiles</taxon>
        <taxon>Oomycota</taxon>
        <taxon>Peronosporomycetes</taxon>
        <taxon>Peronosporales</taxon>
        <taxon>Peronosporaceae</taxon>
        <taxon>Peronospora</taxon>
    </lineage>
</organism>
<dbReference type="PANTHER" id="PTHR39666">
    <property type="entry name" value="RANBP2-TYPE DOMAIN-CONTAINING PROTEIN"/>
    <property type="match status" value="1"/>
</dbReference>
<dbReference type="SUPFAM" id="SSF90209">
    <property type="entry name" value="Ran binding protein zinc finger-like"/>
    <property type="match status" value="2"/>
</dbReference>
<accession>A0AAV0UN56</accession>
<dbReference type="PROSITE" id="PS01358">
    <property type="entry name" value="ZF_RANBP2_1"/>
    <property type="match status" value="2"/>
</dbReference>
<feature type="compositionally biased region" description="Polar residues" evidence="8">
    <location>
        <begin position="1306"/>
        <end position="1320"/>
    </location>
</feature>
<comment type="caution">
    <text evidence="10">The sequence shown here is derived from an EMBL/GenBank/DDBJ whole genome shotgun (WGS) entry which is preliminary data.</text>
</comment>
<dbReference type="GO" id="GO:0008270">
    <property type="term" value="F:zinc ion binding"/>
    <property type="evidence" value="ECO:0007669"/>
    <property type="project" value="UniProtKB-KW"/>
</dbReference>
<sequence>MERATEHVRMLDAGRQRVAYSSPLTSNCFDSVVSTKTQLLQHGNTFGLSFMATAKGFMMTTNDVLETSCIDYGTRRQEALDHGQKLTLEEIYELPGTKEIQLPSIAYWIALSSNELLVAVAYADAVALYEVAHILEAVNPAPFHTFSKLQAQEIAWCTDPESDRVAVLTLEKNVVVCTLDGAKDIIDLQTDVSSISWSPSGKQIALGLVDSTIATYEWNSLRIARSIGKPKCCADADFEVHHVNWAEEDLILAGYQKYDEENEETSALACIFEHGECMELDEVVGFFDVENRRHQYFSAFLPDWRMFFIGCSLSADIELLVSDPESGEWELWKPLEKYQARLPMNVKDGESFPMGFALNLNSTSSVPVDEDAYPPVPIISCSNTEGLLVNFAFVDTTVSEVDFVKSPLPFEKKVTRIVAAEDEPKALENAATGEFQLTSNTVSPDNTTSLKHTISHEYGQNDENEFVESDGESSDEEEERKEEEDKARTTFRTIASDGSDFILSEQFPKLIKAMGSTYAEEEHAKTLESLEKDGKVYEADFVSWYVDWIFGDDDSDSDDNADTPASSATEPAEMKSKEDIAAAFLRLSAKEGSWKCGVCMVSNDPEAIKCSACEAPNPAAPKSVVPVTAASAPTSAGSIGSGGFSFPVSTEETSKPSSLSFGASPGATTVCATKSSEISSCGTAPTSGFSFPSSSTTSEMSFSFLPTTKPATGVSFGSPDEASFGGGNFDGGSDDAVSASKGAPSVDQSVEKSKPSFPLKTMSHEYGQNDRNEFAASEEDESDDEEERKEEEANARNAFRSITLEGTDYINVEQLPKLFKALGLTYSKEEQASTLESLEKDGKIYEVDFISWYVDWIFDNSDSDEEDGALLSPKNAISHEYGQNDENEFVESDGESSDEEEERKEEEDKARTTFRTIASDGSDFILSEQFPKLIKAMGSTYAEEEHAKTLESLEKDGKVYEADFVSWYVDWIFGDDDSDSDDNADTPASSATEPAEMKSKEDIAAAFLRLSAKEGSWKCGVCMVSNDPEAIKCSACEAPNPAAPKSVVPVTAASAPTSAGSIGSGGFSFPVSTEETSKPSSLSFGASPGATTVCATKSSEISSCDTAPTSGFSFPSSSTTSETGTTGLAFGSSTVSASIAGSSAYPPDTTSKPKLPTFGAASKSGYPPDTTSKPKLPTFGAASKSGYSPDTTSKPKLPTFGAASKSGYSPDTTSKPKLPTFGAASKSGYPPDTTSKPKLPTFGAASKSGYPPDTTSKPKLPTFGAASKSGYPPDTTSKPKLPTFGAASKSGYPPDTTSKPKLPTFGATSKSGYPPDTTSKPKLPTFGAASKSGYSPDTTSKPKPLGKTTSSSSFVSGNNFFQLQAGLSASTNSFGQGDNSSTVTATNPKSLFGSVSGNDGPTDTTSSRFGVVSKPASEGAFSFESTSANGLKDITWKTNAARPSFTFDTLSSTLDKTEESEGDLPTKRTLNFGDSNAYEVKTNETPTAKVKTMPICAPAKPSKSIPSSQMEGQLWKLIVEFNKSLQRVNESSKSILSKDPAFSKNILAKTDKLRAQLSHLCDEVNNLDESRDKIEKDVLFVIGSDGDVHEQLEYGREILNSFSDEVLKRTLEAQPLDQRSKETWESLKGKLNEVEKCCLELDSHLSSSPIGGTGAVSSAHLFRVLKQTYDTSKMQYNKVCMLAENLENLSLRGDRKHQANGVGEVTAVESEFHPIATKADMIEMIVETEQRSQDVRRNFLSLCNNVVTPRDVFSTPRRKLAPPSPSNSSTSPLRVKACSKLMPKMQLSVASPMSSAKQSSRSVSFKTTPVKSGSKLFSLAEAMAPKEKPAKLVQTPQPARPSVGVGKAPQRPSLGTPTTEAKSALATSSTEALFSVPSFPKPSKETESLFAPASAKTDDTKTVSTTSTFSGIGNNSPTVKLELKADDRQTPAFSLGGKETPASTHTFSFGSKDAKSTIGSVTPDYKALLEKFYKVHNPSKTSGDVIEKALTTYKGREEDLFTRLFSMYVPDSMPDAVKKYLNGGPVPSKSESVAATAKSSTPVATAKSPFGGSATAQLSPFGTPSSACSLGPAANKSSSGFGSTAVMSSSTLSSVTTPPFGKSAVDYDYHQKLVEFYQKHNPDKLSSVDATLQKYKGNEEKLFQSLAVKYKVTDANGGVPNLLASPAVPPAKPNAGTSPFGKTGAFSASASSVGFGAVKPSPAASPFGTAQTPAAIPFGAASQTSSGFGSAGGSGFGSGFQSTSATPPAFGAPTSFGETTTSGFGAAGRANYREKLTAFYQQYNPAKLSSVDATLEKYRGREDHLFGMLEQKYVKKTPMASTSGGFGGGGFGAPSGLGIASAVPAFGSASTLGGTTQPAFGGATGSGFGMASRMGGGFASAAPAASSGGATGSGFGAFGAQTSTFGGAAQQSGGFGAAAANSGGFGSSFGGNTTTSSFGPSAAFNSSSFTQMR</sequence>
<gene>
    <name evidence="10" type="ORF">PFR002_LOCUS8337</name>
</gene>
<dbReference type="InterPro" id="IPR036443">
    <property type="entry name" value="Znf_RanBP2_sf"/>
</dbReference>
<proteinExistence type="predicted"/>
<feature type="compositionally biased region" description="Acidic residues" evidence="8">
    <location>
        <begin position="776"/>
        <end position="789"/>
    </location>
</feature>
<keyword evidence="3" id="KW-0479">Metal-binding</keyword>
<feature type="compositionally biased region" description="Acidic residues" evidence="8">
    <location>
        <begin position="883"/>
        <end position="905"/>
    </location>
</feature>
<dbReference type="InterPro" id="IPR011992">
    <property type="entry name" value="EF-hand-dom_pair"/>
</dbReference>
<evidence type="ECO:0000256" key="2">
    <source>
        <dbReference type="ARBA" id="ARBA00022448"/>
    </source>
</evidence>
<feature type="region of interest" description="Disordered" evidence="8">
    <location>
        <begin position="1141"/>
        <end position="1351"/>
    </location>
</feature>
<evidence type="ECO:0000256" key="8">
    <source>
        <dbReference type="SAM" id="MobiDB-lite"/>
    </source>
</evidence>
<dbReference type="InterPro" id="IPR015943">
    <property type="entry name" value="WD40/YVTN_repeat-like_dom_sf"/>
</dbReference>
<evidence type="ECO:0000256" key="7">
    <source>
        <dbReference type="PROSITE-ProRule" id="PRU00322"/>
    </source>
</evidence>
<evidence type="ECO:0000313" key="10">
    <source>
        <dbReference type="EMBL" id="CAI5737328.1"/>
    </source>
</evidence>
<evidence type="ECO:0000256" key="5">
    <source>
        <dbReference type="ARBA" id="ARBA00022833"/>
    </source>
</evidence>
<feature type="domain" description="RanBP2-type" evidence="9">
    <location>
        <begin position="590"/>
        <end position="619"/>
    </location>
</feature>
<dbReference type="InterPro" id="IPR039462">
    <property type="entry name" value="Nup159/Nup146_N"/>
</dbReference>
<evidence type="ECO:0000256" key="1">
    <source>
        <dbReference type="ARBA" id="ARBA00004123"/>
    </source>
</evidence>
<keyword evidence="6" id="KW-0539">Nucleus</keyword>
<dbReference type="Gene3D" id="2.130.10.10">
    <property type="entry name" value="YVTN repeat-like/Quinoprotein amine dehydrogenase"/>
    <property type="match status" value="1"/>
</dbReference>
<dbReference type="EMBL" id="CANTFK010000983">
    <property type="protein sequence ID" value="CAI5737328.1"/>
    <property type="molecule type" value="Genomic_DNA"/>
</dbReference>
<dbReference type="PANTHER" id="PTHR39666:SF1">
    <property type="entry name" value="NUCLEAR PORE COMPLEX NUP2_50_61 DOMAIN-CONTAINING PROTEIN"/>
    <property type="match status" value="1"/>
</dbReference>
<feature type="region of interest" description="Disordered" evidence="8">
    <location>
        <begin position="1372"/>
        <end position="1407"/>
    </location>
</feature>
<dbReference type="Proteomes" id="UP001159659">
    <property type="component" value="Unassembled WGS sequence"/>
</dbReference>
<dbReference type="Pfam" id="PF00641">
    <property type="entry name" value="Zn_ribbon_RanBP"/>
    <property type="match status" value="2"/>
</dbReference>
<dbReference type="InterPro" id="IPR001876">
    <property type="entry name" value="Znf_RanBP2"/>
</dbReference>
<feature type="region of interest" description="Disordered" evidence="8">
    <location>
        <begin position="1827"/>
        <end position="1861"/>
    </location>
</feature>
<dbReference type="SUPFAM" id="SSF117289">
    <property type="entry name" value="Nucleoporin domain"/>
    <property type="match status" value="1"/>
</dbReference>
<feature type="domain" description="RanBP2-type" evidence="9">
    <location>
        <begin position="1013"/>
        <end position="1042"/>
    </location>
</feature>
<dbReference type="Pfam" id="PF16755">
    <property type="entry name" value="Beta-prop_NUP159_NUP214"/>
    <property type="match status" value="1"/>
</dbReference>
<dbReference type="GO" id="GO:0005634">
    <property type="term" value="C:nucleus"/>
    <property type="evidence" value="ECO:0007669"/>
    <property type="project" value="UniProtKB-SubCell"/>
</dbReference>